<keyword evidence="4" id="KW-1185">Reference proteome</keyword>
<keyword evidence="1" id="KW-1133">Transmembrane helix</keyword>
<evidence type="ECO:0000259" key="2">
    <source>
        <dbReference type="Pfam" id="PF14358"/>
    </source>
</evidence>
<dbReference type="RefSeq" id="WP_006002409.1">
    <property type="nucleotide sequence ID" value="NZ_AAEW02000021.1"/>
</dbReference>
<feature type="domain" description="Flavinylation-associated cytochrome" evidence="2">
    <location>
        <begin position="5"/>
        <end position="70"/>
    </location>
</feature>
<name>Q1JWK0_DESA6</name>
<dbReference type="Pfam" id="PF14358">
    <property type="entry name" value="DUF4405"/>
    <property type="match status" value="1"/>
</dbReference>
<feature type="transmembrane region" description="Helical" evidence="1">
    <location>
        <begin position="7"/>
        <end position="26"/>
    </location>
</feature>
<evidence type="ECO:0000313" key="4">
    <source>
        <dbReference type="Proteomes" id="UP000005695"/>
    </source>
</evidence>
<evidence type="ECO:0000256" key="1">
    <source>
        <dbReference type="SAM" id="Phobius"/>
    </source>
</evidence>
<gene>
    <name evidence="3" type="ORF">Dace_0397</name>
</gene>
<protein>
    <recommendedName>
        <fullName evidence="2">Flavinylation-associated cytochrome domain-containing protein</fullName>
    </recommendedName>
</protein>
<dbReference type="OrthoDB" id="9793491at2"/>
<dbReference type="EMBL" id="AAEW02000021">
    <property type="protein sequence ID" value="EAT14568.1"/>
    <property type="molecule type" value="Genomic_DNA"/>
</dbReference>
<sequence length="270" mass="29850">MRKTISLIALFCFILLLVTSVVLYIMPHGRVAYWANWHLFGLPKTTWDELHITLGALFVVVGVWHTVLNWSAIVSYLKRSREGIRSKAGVMALLITLLVVVGTFLHLPPMSWLLDLNTFVKNQASATYGEPPYGHAELSSLAMLIRNTGLDVQTVEKRLANKNIVLESLEQPVLQIAENNGLTPQQLFILMQPELTAGEFSAMPKLPPSGLGRKTLHTICTTYGLDCVALVEALKEQGFEASAEMTVKEVAAAQGENPIAVYELIYAFSQ</sequence>
<feature type="transmembrane region" description="Helical" evidence="1">
    <location>
        <begin position="89"/>
        <end position="107"/>
    </location>
</feature>
<dbReference type="AlphaFoldDB" id="Q1JWK0"/>
<keyword evidence="1" id="KW-0472">Membrane</keyword>
<reference evidence="3" key="1">
    <citation type="submission" date="2006-05" db="EMBL/GenBank/DDBJ databases">
        <title>Annotation of the draft genome assembly of Desulfuromonas acetoxidans DSM 684.</title>
        <authorList>
            <consortium name="US DOE Joint Genome Institute (JGI-ORNL)"/>
            <person name="Larimer F."/>
            <person name="Land M."/>
            <person name="Hauser L."/>
        </authorList>
    </citation>
    <scope>NUCLEOTIDE SEQUENCE [LARGE SCALE GENOMIC DNA]</scope>
    <source>
        <strain evidence="3">DSM 684</strain>
    </source>
</reference>
<feature type="transmembrane region" description="Helical" evidence="1">
    <location>
        <begin position="52"/>
        <end position="77"/>
    </location>
</feature>
<proteinExistence type="predicted"/>
<keyword evidence="1" id="KW-0812">Transmembrane</keyword>
<evidence type="ECO:0000313" key="3">
    <source>
        <dbReference type="EMBL" id="EAT14568.1"/>
    </source>
</evidence>
<dbReference type="Proteomes" id="UP000005695">
    <property type="component" value="Unassembled WGS sequence"/>
</dbReference>
<comment type="caution">
    <text evidence="3">The sequence shown here is derived from an EMBL/GenBank/DDBJ whole genome shotgun (WGS) entry which is preliminary data.</text>
</comment>
<accession>Q1JWK0</accession>
<reference evidence="3" key="2">
    <citation type="submission" date="2006-05" db="EMBL/GenBank/DDBJ databases">
        <title>Sequencing of the draft genome and assembly of Desulfuromonas acetoxidans DSM 684.</title>
        <authorList>
            <consortium name="US DOE Joint Genome Institute (JGI-PGF)"/>
            <person name="Copeland A."/>
            <person name="Lucas S."/>
            <person name="Lapidus A."/>
            <person name="Barry K."/>
            <person name="Detter J.C."/>
            <person name="Glavina del Rio T."/>
            <person name="Hammon N."/>
            <person name="Israni S."/>
            <person name="Dalin E."/>
            <person name="Tice H."/>
            <person name="Bruce D."/>
            <person name="Pitluck S."/>
            <person name="Richardson P."/>
        </authorList>
    </citation>
    <scope>NUCLEOTIDE SEQUENCE [LARGE SCALE GENOMIC DNA]</scope>
    <source>
        <strain evidence="3">DSM 684</strain>
    </source>
</reference>
<organism evidence="3 4">
    <name type="scientific">Desulfuromonas acetoxidans (strain DSM 684 / 11070)</name>
    <dbReference type="NCBI Taxonomy" id="281689"/>
    <lineage>
        <taxon>Bacteria</taxon>
        <taxon>Pseudomonadati</taxon>
        <taxon>Thermodesulfobacteriota</taxon>
        <taxon>Desulfuromonadia</taxon>
        <taxon>Desulfuromonadales</taxon>
        <taxon>Desulfuromonadaceae</taxon>
        <taxon>Desulfuromonas</taxon>
    </lineage>
</organism>
<dbReference type="InterPro" id="IPR025517">
    <property type="entry name" value="DUF4405"/>
</dbReference>